<evidence type="ECO:0000313" key="6">
    <source>
        <dbReference type="EMBL" id="GMT16159.1"/>
    </source>
</evidence>
<dbReference type="PANTHER" id="PTHR43142">
    <property type="entry name" value="CARBOXYLIC ESTER HYDROLASE"/>
    <property type="match status" value="1"/>
</dbReference>
<protein>
    <recommendedName>
        <fullName evidence="4">Carboxylic ester hydrolase</fullName>
        <ecNumber evidence="4">3.1.1.-</ecNumber>
    </recommendedName>
</protein>
<reference evidence="6" key="1">
    <citation type="submission" date="2023-10" db="EMBL/GenBank/DDBJ databases">
        <title>Genome assembly of Pristionchus species.</title>
        <authorList>
            <person name="Yoshida K."/>
            <person name="Sommer R.J."/>
        </authorList>
    </citation>
    <scope>NUCLEOTIDE SEQUENCE</scope>
    <source>
        <strain evidence="6">RS5133</strain>
    </source>
</reference>
<evidence type="ECO:0000313" key="7">
    <source>
        <dbReference type="Proteomes" id="UP001432322"/>
    </source>
</evidence>
<organism evidence="6 7">
    <name type="scientific">Pristionchus fissidentatus</name>
    <dbReference type="NCBI Taxonomy" id="1538716"/>
    <lineage>
        <taxon>Eukaryota</taxon>
        <taxon>Metazoa</taxon>
        <taxon>Ecdysozoa</taxon>
        <taxon>Nematoda</taxon>
        <taxon>Chromadorea</taxon>
        <taxon>Rhabditida</taxon>
        <taxon>Rhabditina</taxon>
        <taxon>Diplogasteromorpha</taxon>
        <taxon>Diplogasteroidea</taxon>
        <taxon>Neodiplogasteridae</taxon>
        <taxon>Pristionchus</taxon>
    </lineage>
</organism>
<dbReference type="Proteomes" id="UP001432322">
    <property type="component" value="Unassembled WGS sequence"/>
</dbReference>
<evidence type="ECO:0000256" key="3">
    <source>
        <dbReference type="ARBA" id="ARBA00022801"/>
    </source>
</evidence>
<dbReference type="InterPro" id="IPR002018">
    <property type="entry name" value="CarbesteraseB"/>
</dbReference>
<dbReference type="InterPro" id="IPR019826">
    <property type="entry name" value="Carboxylesterase_B_AS"/>
</dbReference>
<evidence type="ECO:0000256" key="2">
    <source>
        <dbReference type="ARBA" id="ARBA00022487"/>
    </source>
</evidence>
<dbReference type="FunFam" id="3.40.50.1820:FF:000491">
    <property type="entry name" value="Carboxylic ester hydrolase"/>
    <property type="match status" value="1"/>
</dbReference>
<feature type="domain" description="Carboxylesterase type B" evidence="5">
    <location>
        <begin position="20"/>
        <end position="515"/>
    </location>
</feature>
<evidence type="ECO:0000259" key="5">
    <source>
        <dbReference type="Pfam" id="PF00135"/>
    </source>
</evidence>
<gene>
    <name evidence="6" type="ORF">PFISCL1PPCAC_7456</name>
</gene>
<dbReference type="SUPFAM" id="SSF53474">
    <property type="entry name" value="alpha/beta-Hydrolases"/>
    <property type="match status" value="1"/>
</dbReference>
<keyword evidence="7" id="KW-1185">Reference proteome</keyword>
<evidence type="ECO:0000256" key="4">
    <source>
        <dbReference type="RuleBase" id="RU361235"/>
    </source>
</evidence>
<dbReference type="PROSITE" id="PS00122">
    <property type="entry name" value="CARBOXYLESTERASE_B_1"/>
    <property type="match status" value="1"/>
</dbReference>
<dbReference type="PANTHER" id="PTHR43142:SF1">
    <property type="entry name" value="CARBOXYLIC ESTER HYDROLASE"/>
    <property type="match status" value="1"/>
</dbReference>
<comment type="similarity">
    <text evidence="1 4">Belongs to the type-B carboxylesterase/lipase family.</text>
</comment>
<dbReference type="EMBL" id="BTSY01000002">
    <property type="protein sequence ID" value="GMT16159.1"/>
    <property type="molecule type" value="Genomic_DNA"/>
</dbReference>
<dbReference type="Gene3D" id="3.40.50.1820">
    <property type="entry name" value="alpha/beta hydrolase"/>
    <property type="match status" value="1"/>
</dbReference>
<dbReference type="AlphaFoldDB" id="A0AAV5V9R3"/>
<keyword evidence="3 4" id="KW-0378">Hydrolase</keyword>
<comment type="caution">
    <text evidence="6">The sequence shown here is derived from an EMBL/GenBank/DDBJ whole genome shotgun (WGS) entry which is preliminary data.</text>
</comment>
<evidence type="ECO:0000256" key="1">
    <source>
        <dbReference type="ARBA" id="ARBA00005964"/>
    </source>
</evidence>
<feature type="non-terminal residue" evidence="6">
    <location>
        <position position="1"/>
    </location>
</feature>
<dbReference type="InterPro" id="IPR029058">
    <property type="entry name" value="AB_hydrolase_fold"/>
</dbReference>
<accession>A0AAV5V9R3</accession>
<keyword evidence="4" id="KW-0732">Signal</keyword>
<feature type="signal peptide" evidence="4">
    <location>
        <begin position="1"/>
        <end position="16"/>
    </location>
</feature>
<dbReference type="EC" id="3.1.1.-" evidence="4"/>
<name>A0AAV5V9R3_9BILA</name>
<sequence>IRLLWLLSFYVTCSRAVPVTVNTSRGLLQGFDHDFGADKSKPFYGYGQVFLGIPYAKAPLGERRFTLPEDICQYTENGAVHDATYYRPRCYQVQDILQPASNMAEDCLYLNVVTPDVNGSYPVMFYIHGGTLTTGGADVYHWKGTIRNLVSRGVVVVTIQYRVGLIGFFTTYTEKFPPNRGIFDQILALKWVNEEIENFGGDPSRITIFGQSAGAMSVSHHSSSPLAKGLFQQILQTSGAALSEIETPEDPRGSIHKERARQVCNIDDSNWGTSGKDDALMKCLLAATPEQIIEYDFSTSKSWQPTLDGAFLPDYPANLAKQRPHFPVLMIDMLEESAMFVPGMTDNDVSGIGPDTAKNMFADAWPNYDSDEIDLLNDFFITGYSNGVVPDDDDHFGWAKLATAIDTGRVFDANMVTDLKWHQANGNNQLWLFTFAHRHKLSVPIEVQGWIPVSHCAELPFVWFYPEIWDNSSVTVTADDFTVADHMGKIWTDFAKNGKLDYEKAGPNRNYLEIDKELTKGQNWRAPSDEVFNKKVPQVVGEFPPLTISKESWNMLNELGSKTLNKWNSAQCSNMATTTQSASTIAVLISICFLATMYL</sequence>
<dbReference type="GO" id="GO:0052689">
    <property type="term" value="F:carboxylic ester hydrolase activity"/>
    <property type="evidence" value="ECO:0007669"/>
    <property type="project" value="UniProtKB-KW"/>
</dbReference>
<keyword evidence="2" id="KW-0719">Serine esterase</keyword>
<dbReference type="PROSITE" id="PS00941">
    <property type="entry name" value="CARBOXYLESTERASE_B_2"/>
    <property type="match status" value="1"/>
</dbReference>
<dbReference type="Pfam" id="PF00135">
    <property type="entry name" value="COesterase"/>
    <property type="match status" value="1"/>
</dbReference>
<proteinExistence type="inferred from homology"/>
<dbReference type="InterPro" id="IPR019819">
    <property type="entry name" value="Carboxylesterase_B_CS"/>
</dbReference>
<feature type="chain" id="PRO_5043090920" description="Carboxylic ester hydrolase" evidence="4">
    <location>
        <begin position="17"/>
        <end position="599"/>
    </location>
</feature>